<comment type="caution">
    <text evidence="2">The sequence shown here is derived from an EMBL/GenBank/DDBJ whole genome shotgun (WGS) entry which is preliminary data.</text>
</comment>
<reference evidence="2 3" key="2">
    <citation type="submission" date="2008-10" db="EMBL/GenBank/DDBJ databases">
        <authorList>
            <person name="Fulton L."/>
            <person name="Clifton S."/>
            <person name="Fulton B."/>
            <person name="Xu J."/>
            <person name="Minx P."/>
            <person name="Pepin K.H."/>
            <person name="Johnson M."/>
            <person name="Thiruvilangam P."/>
            <person name="Bhonagiri V."/>
            <person name="Nash W.E."/>
            <person name="Mardis E.R."/>
            <person name="Wilson R.K."/>
        </authorList>
    </citation>
    <scope>NUCLEOTIDE SEQUENCE [LARGE SCALE GENOMIC DNA]</scope>
    <source>
        <strain evidence="2 3">DSM 13279</strain>
    </source>
</reference>
<dbReference type="AlphaFoldDB" id="B6G9M4"/>
<gene>
    <name evidence="2" type="ORF">COLSTE_00765</name>
</gene>
<evidence type="ECO:0000256" key="1">
    <source>
        <dbReference type="SAM" id="MobiDB-lite"/>
    </source>
</evidence>
<sequence length="60" mass="6937">MLRSADERRIGGEERGRSFSLKKDRPQVKEKEIDYAEYLGAAVRHRGRCVGNGVRWIFVS</sequence>
<protein>
    <submittedName>
        <fullName evidence="2">Uncharacterized protein</fullName>
    </submittedName>
</protein>
<feature type="region of interest" description="Disordered" evidence="1">
    <location>
        <begin position="1"/>
        <end position="23"/>
    </location>
</feature>
<name>B6G9M4_9ACTN</name>
<keyword evidence="3" id="KW-1185">Reference proteome</keyword>
<evidence type="ECO:0000313" key="2">
    <source>
        <dbReference type="EMBL" id="EEA91031.1"/>
    </source>
</evidence>
<evidence type="ECO:0000313" key="3">
    <source>
        <dbReference type="Proteomes" id="UP000003560"/>
    </source>
</evidence>
<reference evidence="2 3" key="1">
    <citation type="submission" date="2008-10" db="EMBL/GenBank/DDBJ databases">
        <title>Draft genome sequence of Collinsella stercoris (DSM 13279).</title>
        <authorList>
            <person name="Sudarsanam P."/>
            <person name="Ley R."/>
            <person name="Guruge J."/>
            <person name="Turnbaugh P.J."/>
            <person name="Mahowald M."/>
            <person name="Liep D."/>
            <person name="Gordon J."/>
        </authorList>
    </citation>
    <scope>NUCLEOTIDE SEQUENCE [LARGE SCALE GENOMIC DNA]</scope>
    <source>
        <strain evidence="2 3">DSM 13279</strain>
    </source>
</reference>
<dbReference type="HOGENOM" id="CLU_2933422_0_0_11"/>
<organism evidence="2 3">
    <name type="scientific">Collinsella stercoris DSM 13279</name>
    <dbReference type="NCBI Taxonomy" id="445975"/>
    <lineage>
        <taxon>Bacteria</taxon>
        <taxon>Bacillati</taxon>
        <taxon>Actinomycetota</taxon>
        <taxon>Coriobacteriia</taxon>
        <taxon>Coriobacteriales</taxon>
        <taxon>Coriobacteriaceae</taxon>
        <taxon>Collinsella</taxon>
    </lineage>
</organism>
<dbReference type="STRING" id="445975.COLSTE_00765"/>
<dbReference type="Proteomes" id="UP000003560">
    <property type="component" value="Unassembled WGS sequence"/>
</dbReference>
<dbReference type="EMBL" id="ABXJ01000043">
    <property type="protein sequence ID" value="EEA91031.1"/>
    <property type="molecule type" value="Genomic_DNA"/>
</dbReference>
<proteinExistence type="predicted"/>
<accession>B6G9M4</accession>